<gene>
    <name evidence="9" type="ORF">HB662_28100</name>
</gene>
<keyword evidence="5" id="KW-0812">Transmembrane</keyword>
<evidence type="ECO:0000256" key="1">
    <source>
        <dbReference type="ARBA" id="ARBA00004167"/>
    </source>
</evidence>
<sequence length="542" mass="58947">MDLEAPTAPDAPTNSGLTRLVPLLAWAANAMQPEARTRPETADLKVWRSLERQKLLLSKDITATYQTLAQRSPGTIGPQVRFESKRLFERLLECGVLALRAKAQDAALALYGCALALNPNSRAANWGMAQSLARPAENERIVQHLRIVLDSGPGGVADAANNLLISVQQETALRLQLARTVRTLGSRKVPRKTPNGRAVGLWARVQEAQGLGDHEAAAYFCGMAVDAMSDDQLIEFAAEISDIAWAAKETEISLAITRALCALREKHSPDQIPRVPFRAFNLYDLREYVFGKRVCLVANSGALRGSGMGAFIDGHDIVVRFNSFAIIPEDTGARTDIHAAIHKHSFNLEVPVHLRLIFSGDPKAWRIFMRTSITPSAQDFVGDISMRWPVRDAKLVNDRSGLGLPTSGFNMLRLLHFLGVCGEINLVGFDFYREGILRVPEAEALPLAEAHNVSDEELWILQRQISHDGITRSIAVREPEAVAVAMPDPEAVDEAEEVAGVALDEAVPLAAGEVEADAAGLADPVETTEASGRNYLETAGVV</sequence>
<comment type="subcellular location">
    <subcellularLocation>
        <location evidence="2">Endomembrane system</location>
    </subcellularLocation>
    <subcellularLocation>
        <location evidence="1">Membrane</location>
        <topology evidence="1">Single-pass membrane protein</topology>
    </subcellularLocation>
</comment>
<dbReference type="Pfam" id="PF00777">
    <property type="entry name" value="Glyco_transf_29"/>
    <property type="match status" value="1"/>
</dbReference>
<keyword evidence="8" id="KW-0325">Glycoprotein</keyword>
<evidence type="ECO:0000313" key="9">
    <source>
        <dbReference type="EMBL" id="NKE48661.1"/>
    </source>
</evidence>
<comment type="caution">
    <text evidence="9">The sequence shown here is derived from an EMBL/GenBank/DDBJ whole genome shotgun (WGS) entry which is preliminary data.</text>
</comment>
<protein>
    <recommendedName>
        <fullName evidence="11">Glycosyl transferase family 29 (Putative sialyltransferase)</fullName>
    </recommendedName>
</protein>
<evidence type="ECO:0000256" key="5">
    <source>
        <dbReference type="ARBA" id="ARBA00022692"/>
    </source>
</evidence>
<dbReference type="EMBL" id="JAAVTX010000012">
    <property type="protein sequence ID" value="NKE48661.1"/>
    <property type="molecule type" value="Genomic_DNA"/>
</dbReference>
<evidence type="ECO:0000256" key="8">
    <source>
        <dbReference type="ARBA" id="ARBA00023180"/>
    </source>
</evidence>
<evidence type="ECO:0008006" key="11">
    <source>
        <dbReference type="Google" id="ProtNLM"/>
    </source>
</evidence>
<dbReference type="Proteomes" id="UP000765160">
    <property type="component" value="Unassembled WGS sequence"/>
</dbReference>
<proteinExistence type="predicted"/>
<keyword evidence="7" id="KW-0472">Membrane</keyword>
<dbReference type="InterPro" id="IPR001675">
    <property type="entry name" value="Glyco_trans_29"/>
</dbReference>
<keyword evidence="4" id="KW-0808">Transferase</keyword>
<reference evidence="9 10" key="1">
    <citation type="submission" date="2020-03" db="EMBL/GenBank/DDBJ databases">
        <title>Roseomonas selenitidurans sp. nov. isolated from soil.</title>
        <authorList>
            <person name="Liu H."/>
        </authorList>
    </citation>
    <scope>NUCLEOTIDE SEQUENCE [LARGE SCALE GENOMIC DNA]</scope>
    <source>
        <strain evidence="9 10">JCM 15073</strain>
    </source>
</reference>
<evidence type="ECO:0000256" key="2">
    <source>
        <dbReference type="ARBA" id="ARBA00004308"/>
    </source>
</evidence>
<organism evidence="9 10">
    <name type="scientific">Falsiroseomonas frigidaquae</name>
    <dbReference type="NCBI Taxonomy" id="487318"/>
    <lineage>
        <taxon>Bacteria</taxon>
        <taxon>Pseudomonadati</taxon>
        <taxon>Pseudomonadota</taxon>
        <taxon>Alphaproteobacteria</taxon>
        <taxon>Acetobacterales</taxon>
        <taxon>Roseomonadaceae</taxon>
        <taxon>Falsiroseomonas</taxon>
    </lineage>
</organism>
<dbReference type="InterPro" id="IPR038578">
    <property type="entry name" value="GT29-like_sf"/>
</dbReference>
<evidence type="ECO:0000313" key="10">
    <source>
        <dbReference type="Proteomes" id="UP000765160"/>
    </source>
</evidence>
<keyword evidence="3" id="KW-0328">Glycosyltransferase</keyword>
<dbReference type="RefSeq" id="WP_168055278.1">
    <property type="nucleotide sequence ID" value="NZ_JAATJR010000012.1"/>
</dbReference>
<evidence type="ECO:0000256" key="7">
    <source>
        <dbReference type="ARBA" id="ARBA00023136"/>
    </source>
</evidence>
<dbReference type="Gene3D" id="3.90.1480.20">
    <property type="entry name" value="Glycosyl transferase family 29"/>
    <property type="match status" value="1"/>
</dbReference>
<name>A0ABX1F8W4_9PROT</name>
<keyword evidence="10" id="KW-1185">Reference proteome</keyword>
<keyword evidence="6" id="KW-1133">Transmembrane helix</keyword>
<evidence type="ECO:0000256" key="6">
    <source>
        <dbReference type="ARBA" id="ARBA00022989"/>
    </source>
</evidence>
<accession>A0ABX1F8W4</accession>
<evidence type="ECO:0000256" key="4">
    <source>
        <dbReference type="ARBA" id="ARBA00022679"/>
    </source>
</evidence>
<evidence type="ECO:0000256" key="3">
    <source>
        <dbReference type="ARBA" id="ARBA00022676"/>
    </source>
</evidence>